<feature type="coiled-coil region" evidence="1">
    <location>
        <begin position="429"/>
        <end position="466"/>
    </location>
</feature>
<evidence type="ECO:0000256" key="3">
    <source>
        <dbReference type="SAM" id="Phobius"/>
    </source>
</evidence>
<dbReference type="InterPro" id="IPR006927">
    <property type="entry name" value="DUF639"/>
</dbReference>
<keyword evidence="3" id="KW-1133">Transmembrane helix</keyword>
<dbReference type="Pfam" id="PF04842">
    <property type="entry name" value="DUF639"/>
    <property type="match status" value="1"/>
</dbReference>
<comment type="caution">
    <text evidence="4">The sequence shown here is derived from an EMBL/GenBank/DDBJ whole genome shotgun (WGS) entry which is preliminary data.</text>
</comment>
<protein>
    <submittedName>
        <fullName evidence="4">Uncharacterized protein</fullName>
    </submittedName>
</protein>
<dbReference type="PANTHER" id="PTHR31860:SF5">
    <property type="entry name" value="ARGH (DUF639)"/>
    <property type="match status" value="1"/>
</dbReference>
<gene>
    <name evidence="4" type="ORF">Nepgr_028403</name>
</gene>
<accession>A0AAD3TBM0</accession>
<evidence type="ECO:0000256" key="1">
    <source>
        <dbReference type="SAM" id="Coils"/>
    </source>
</evidence>
<proteinExistence type="predicted"/>
<keyword evidence="3" id="KW-0472">Membrane</keyword>
<feature type="transmembrane region" description="Helical" evidence="3">
    <location>
        <begin position="599"/>
        <end position="630"/>
    </location>
</feature>
<reference evidence="4" key="1">
    <citation type="submission" date="2023-05" db="EMBL/GenBank/DDBJ databases">
        <title>Nepenthes gracilis genome sequencing.</title>
        <authorList>
            <person name="Fukushima K."/>
        </authorList>
    </citation>
    <scope>NUCLEOTIDE SEQUENCE</scope>
    <source>
        <strain evidence="4">SING2019-196</strain>
    </source>
</reference>
<keyword evidence="5" id="KW-1185">Reference proteome</keyword>
<keyword evidence="3" id="KW-0812">Transmembrane</keyword>
<keyword evidence="1" id="KW-0175">Coiled coil</keyword>
<dbReference type="AlphaFoldDB" id="A0AAD3TBM0"/>
<dbReference type="EMBL" id="BSYO01000031">
    <property type="protein sequence ID" value="GMH26560.1"/>
    <property type="molecule type" value="Genomic_DNA"/>
</dbReference>
<feature type="region of interest" description="Disordered" evidence="2">
    <location>
        <begin position="93"/>
        <end position="113"/>
    </location>
</feature>
<evidence type="ECO:0000256" key="2">
    <source>
        <dbReference type="SAM" id="MobiDB-lite"/>
    </source>
</evidence>
<name>A0AAD3TBM0_NEPGR</name>
<organism evidence="4 5">
    <name type="scientific">Nepenthes gracilis</name>
    <name type="common">Slender pitcher plant</name>
    <dbReference type="NCBI Taxonomy" id="150966"/>
    <lineage>
        <taxon>Eukaryota</taxon>
        <taxon>Viridiplantae</taxon>
        <taxon>Streptophyta</taxon>
        <taxon>Embryophyta</taxon>
        <taxon>Tracheophyta</taxon>
        <taxon>Spermatophyta</taxon>
        <taxon>Magnoliopsida</taxon>
        <taxon>eudicotyledons</taxon>
        <taxon>Gunneridae</taxon>
        <taxon>Pentapetalae</taxon>
        <taxon>Caryophyllales</taxon>
        <taxon>Nepenthaceae</taxon>
        <taxon>Nepenthes</taxon>
    </lineage>
</organism>
<dbReference type="Proteomes" id="UP001279734">
    <property type="component" value="Unassembled WGS sequence"/>
</dbReference>
<feature type="compositionally biased region" description="Basic and acidic residues" evidence="2">
    <location>
        <begin position="103"/>
        <end position="113"/>
    </location>
</feature>
<evidence type="ECO:0000313" key="4">
    <source>
        <dbReference type="EMBL" id="GMH26560.1"/>
    </source>
</evidence>
<sequence>MENGTMMKLKLLSNIANDILHRCAEKLDTSVDVLVDEFEAVWKPEQGHYARKLMEYCCAKALRQLCCQIEEFFSDGLYNRFTFDMMLAWQTPSSDDEESDMEGVAKEREDRKPVKVAQEHEDIPLFYSDIMPLLVDHGPGVEEDAFVWLASLVPLAGDVVNGRFSFETLTTSTANRFHFPAYDRFLEEIDQCIKHLQKQATPKGVELADDEFILHVEGTATSQRVVRHIGGTSWPGRLTLTNYALYFEASGILSYEDALKINLAQNSNQSVKPTATGPLGAPLFDKAMIYQSSEWPEGIVLEFPELTSSTRRDHWLSLTKEIILLHQFLKYHEVFTSIQAWEMHARTILAIIRLHAAREMFRMAPPVPKNLLIFTLFDELPKGDYLSEELARSLKQVDSGHLCSASSILRRLNMPRDIVVKTDLKDVENQSDKENLKSLDSAVNEAKEQAKEIEIAKATTESLKEEGISDSILILLELLKPLRKYLIWLVEVLTWERPSTTVTVIAAILLIAYKEWFGKALAACLLWAAIEMLRARHRNIKDKYDKVVICTASDQTATESIVLAHQGLRAVHEIVQTANITILKILSILTWRAEKHARLVMMVMIGLAMVPAMVPLKFLIIGGTLCMLAMTSKLGKVGTSERGNRRVKEWWDSIPVVRVENVDCRPH</sequence>
<evidence type="ECO:0000313" key="5">
    <source>
        <dbReference type="Proteomes" id="UP001279734"/>
    </source>
</evidence>
<dbReference type="PANTHER" id="PTHR31860">
    <property type="entry name" value="HEAT-INDUCIBLE TRANSCRIPTION REPRESSOR (DUF639)-RELATED"/>
    <property type="match status" value="1"/>
</dbReference>